<dbReference type="Proteomes" id="UP000255103">
    <property type="component" value="Unassembled WGS sequence"/>
</dbReference>
<proteinExistence type="predicted"/>
<sequence length="182" mass="21568">MENISDWFLNTIRNDEKNGITSGWLEEKRFLVLPNMTRTLKHILQGGSVIVLTDEQREWFGDYIITHINQHHKGRPFFPIVQIKHLHDMIDSSSKDGGMQGFMPLINMLEMMYSNYHFWYIGKKNARSEFAKHNQQGWHWIFDENDIFSSTDEKLDYKLLNLFKLFDRAILAAMLDKISLDI</sequence>
<dbReference type="EMBL" id="UGHZ01000001">
    <property type="protein sequence ID" value="STP08896.1"/>
    <property type="molecule type" value="Genomic_DNA"/>
</dbReference>
<dbReference type="InterPro" id="IPR021011">
    <property type="entry name" value="HobA"/>
</dbReference>
<evidence type="ECO:0000313" key="1">
    <source>
        <dbReference type="EMBL" id="STP08896.1"/>
    </source>
</evidence>
<evidence type="ECO:0000313" key="4">
    <source>
        <dbReference type="Proteomes" id="UP000255335"/>
    </source>
</evidence>
<organism evidence="1 4">
    <name type="scientific">Helicobacter cinaedi</name>
    <dbReference type="NCBI Taxonomy" id="213"/>
    <lineage>
        <taxon>Bacteria</taxon>
        <taxon>Pseudomonadati</taxon>
        <taxon>Campylobacterota</taxon>
        <taxon>Epsilonproteobacteria</taxon>
        <taxon>Campylobacterales</taxon>
        <taxon>Helicobacteraceae</taxon>
        <taxon>Helicobacter</taxon>
    </lineage>
</organism>
<dbReference type="Gene3D" id="3.40.50.11670">
    <property type="entry name" value="DNA replication regulator HobA"/>
    <property type="match status" value="1"/>
</dbReference>
<dbReference type="Pfam" id="PF12163">
    <property type="entry name" value="HobA"/>
    <property type="match status" value="1"/>
</dbReference>
<accession>A0A377JMA1</accession>
<evidence type="ECO:0000313" key="2">
    <source>
        <dbReference type="EMBL" id="STP11543.1"/>
    </source>
</evidence>
<gene>
    <name evidence="2" type="ORF">NCTC12219_01439</name>
    <name evidence="1" type="ORF">NCTC12221_00319</name>
</gene>
<evidence type="ECO:0000313" key="3">
    <source>
        <dbReference type="Proteomes" id="UP000255103"/>
    </source>
</evidence>
<dbReference type="EMBL" id="UGHX01000001">
    <property type="protein sequence ID" value="STP11543.1"/>
    <property type="molecule type" value="Genomic_DNA"/>
</dbReference>
<reference evidence="3 4" key="1">
    <citation type="submission" date="2018-06" db="EMBL/GenBank/DDBJ databases">
        <authorList>
            <consortium name="Pathogen Informatics"/>
            <person name="Doyle S."/>
        </authorList>
    </citation>
    <scope>NUCLEOTIDE SEQUENCE [LARGE SCALE GENOMIC DNA]</scope>
    <source>
        <strain evidence="2 3">NCTC12219</strain>
        <strain evidence="1 4">NCTC12221</strain>
    </source>
</reference>
<dbReference type="InterPro" id="IPR038381">
    <property type="entry name" value="HobA_sf"/>
</dbReference>
<protein>
    <submittedName>
        <fullName evidence="1">DnaA initiator-associating factor for replication initiation HobA</fullName>
    </submittedName>
</protein>
<name>A0A377JMA1_9HELI</name>
<dbReference type="RefSeq" id="WP_034587263.1">
    <property type="nucleotide sequence ID" value="NZ_AP025204.1"/>
</dbReference>
<dbReference type="AlphaFoldDB" id="A0A377JMA1"/>
<dbReference type="Proteomes" id="UP000255335">
    <property type="component" value="Unassembled WGS sequence"/>
</dbReference>